<sequence length="61" mass="6653">MNHLTDKKKVTIMIAIMVALFFSAINQTIIGVAMPRIIAKLGVIKVPGTQTITLTETNIND</sequence>
<evidence type="ECO:0000313" key="2">
    <source>
        <dbReference type="EMBL" id="WOV89286.1"/>
    </source>
</evidence>
<reference evidence="2 3" key="1">
    <citation type="submission" date="2023-06" db="EMBL/GenBank/DDBJ databases">
        <title>Sporosarcina sp. nov., isolated from Korean tranditional fermented seafood 'Jeotgal'.</title>
        <authorList>
            <person name="Yang A.I."/>
            <person name="Shin N.-R."/>
        </authorList>
    </citation>
    <scope>NUCLEOTIDE SEQUENCE [LARGE SCALE GENOMIC DNA]</scope>
    <source>
        <strain evidence="2 3">T2O-4</strain>
    </source>
</reference>
<name>A0ABZ0L9U1_9BACL</name>
<protein>
    <recommendedName>
        <fullName evidence="4">MFS transporter</fullName>
    </recommendedName>
</protein>
<keyword evidence="3" id="KW-1185">Reference proteome</keyword>
<gene>
    <name evidence="2" type="ORF">QWT69_14440</name>
</gene>
<keyword evidence="1" id="KW-0472">Membrane</keyword>
<evidence type="ECO:0008006" key="4">
    <source>
        <dbReference type="Google" id="ProtNLM"/>
    </source>
</evidence>
<dbReference type="RefSeq" id="WP_317971172.1">
    <property type="nucleotide sequence ID" value="NZ_CP129118.1"/>
</dbReference>
<organism evidence="2 3">
    <name type="scientific">Sporosarcina oncorhynchi</name>
    <dbReference type="NCBI Taxonomy" id="3056444"/>
    <lineage>
        <taxon>Bacteria</taxon>
        <taxon>Bacillati</taxon>
        <taxon>Bacillota</taxon>
        <taxon>Bacilli</taxon>
        <taxon>Bacillales</taxon>
        <taxon>Caryophanaceae</taxon>
        <taxon>Sporosarcina</taxon>
    </lineage>
</organism>
<keyword evidence="1" id="KW-0812">Transmembrane</keyword>
<evidence type="ECO:0000313" key="3">
    <source>
        <dbReference type="Proteomes" id="UP001303902"/>
    </source>
</evidence>
<accession>A0ABZ0L9U1</accession>
<feature type="transmembrane region" description="Helical" evidence="1">
    <location>
        <begin position="12"/>
        <end position="34"/>
    </location>
</feature>
<keyword evidence="1" id="KW-1133">Transmembrane helix</keyword>
<proteinExistence type="predicted"/>
<dbReference type="EMBL" id="CP129118">
    <property type="protein sequence ID" value="WOV89286.1"/>
    <property type="molecule type" value="Genomic_DNA"/>
</dbReference>
<evidence type="ECO:0000256" key="1">
    <source>
        <dbReference type="SAM" id="Phobius"/>
    </source>
</evidence>
<dbReference type="Proteomes" id="UP001303902">
    <property type="component" value="Chromosome"/>
</dbReference>